<gene>
    <name evidence="2" type="ORF">ESZ54_11000</name>
</gene>
<keyword evidence="3" id="KW-1185">Reference proteome</keyword>
<keyword evidence="1" id="KW-0472">Membrane</keyword>
<feature type="transmembrane region" description="Helical" evidence="1">
    <location>
        <begin position="270"/>
        <end position="287"/>
    </location>
</feature>
<accession>A0A4S3B4M9</accession>
<dbReference type="OrthoDB" id="3243277at2"/>
<evidence type="ECO:0000313" key="2">
    <source>
        <dbReference type="EMBL" id="THB60366.1"/>
    </source>
</evidence>
<keyword evidence="1" id="KW-1133">Transmembrane helix</keyword>
<keyword evidence="1" id="KW-0812">Transmembrane</keyword>
<dbReference type="CDD" id="cd21416">
    <property type="entry name" value="HDC_protein"/>
    <property type="match status" value="1"/>
</dbReference>
<feature type="transmembrane region" description="Helical" evidence="1">
    <location>
        <begin position="61"/>
        <end position="78"/>
    </location>
</feature>
<evidence type="ECO:0000313" key="3">
    <source>
        <dbReference type="Proteomes" id="UP000310506"/>
    </source>
</evidence>
<feature type="transmembrane region" description="Helical" evidence="1">
    <location>
        <begin position="116"/>
        <end position="134"/>
    </location>
</feature>
<name>A0A4S3B4M9_9ENTE</name>
<feature type="transmembrane region" description="Helical" evidence="1">
    <location>
        <begin position="372"/>
        <end position="394"/>
    </location>
</feature>
<dbReference type="Proteomes" id="UP000310506">
    <property type="component" value="Unassembled WGS sequence"/>
</dbReference>
<organism evidence="2 3">
    <name type="scientific">Vagococcus silagei</name>
    <dbReference type="NCBI Taxonomy" id="2508885"/>
    <lineage>
        <taxon>Bacteria</taxon>
        <taxon>Bacillati</taxon>
        <taxon>Bacillota</taxon>
        <taxon>Bacilli</taxon>
        <taxon>Lactobacillales</taxon>
        <taxon>Enterococcaceae</taxon>
        <taxon>Vagococcus</taxon>
    </lineage>
</organism>
<dbReference type="RefSeq" id="WP_136137705.1">
    <property type="nucleotide sequence ID" value="NZ_SDGV01000026.1"/>
</dbReference>
<sequence length="395" mass="42262">MDLWTPAFCFAVVAFAMLAGEIVSSKTKGTVPQMLIVAIIFLIGFWTIFPKDILDIGHITPISQVVISFILIHVGTMFDIKSIKQEWKVVVVVLCAIVGIVAITIGVGTIFFGKEIGFTAAAPMTGGGMAALVMDQAARAAGKPELGILAMMIFIMHGFFGFPITAFILKKECQRLLVGFRANDQEVVTSAVKEDKEEKETPKKLIDRIPKQYQTPLFYIAQLALWATVAIILEELTGVNNAIIQVLLGITLSHFGLISTSPLVKSESGGILTMALLASFMGSFAFATPKMIATNALQIVVLMTVATIAIFICTVPIGKKLGYSSYMSIAIGLNCFLGFPFNYALTNEAIKGATNNEAEAAYLNSQLMSKMIIAGIVSVSIVSAVLAGIIAGAIF</sequence>
<dbReference type="InterPro" id="IPR049576">
    <property type="entry name" value="HDC-like"/>
</dbReference>
<feature type="transmembrane region" description="Helical" evidence="1">
    <location>
        <begin position="90"/>
        <end position="110"/>
    </location>
</feature>
<feature type="transmembrane region" description="Helical" evidence="1">
    <location>
        <begin position="299"/>
        <end position="317"/>
    </location>
</feature>
<dbReference type="EMBL" id="SDGV01000026">
    <property type="protein sequence ID" value="THB60366.1"/>
    <property type="molecule type" value="Genomic_DNA"/>
</dbReference>
<feature type="transmembrane region" description="Helical" evidence="1">
    <location>
        <begin position="31"/>
        <end position="49"/>
    </location>
</feature>
<dbReference type="AlphaFoldDB" id="A0A4S3B4M9"/>
<feature type="transmembrane region" description="Helical" evidence="1">
    <location>
        <begin position="6"/>
        <end position="24"/>
    </location>
</feature>
<proteinExistence type="predicted"/>
<protein>
    <recommendedName>
        <fullName evidence="4">DUF819 family protein</fullName>
    </recommendedName>
</protein>
<feature type="transmembrane region" description="Helical" evidence="1">
    <location>
        <begin position="146"/>
        <end position="169"/>
    </location>
</feature>
<feature type="transmembrane region" description="Helical" evidence="1">
    <location>
        <begin position="323"/>
        <end position="345"/>
    </location>
</feature>
<reference evidence="2 3" key="1">
    <citation type="submission" date="2019-01" db="EMBL/GenBank/DDBJ databases">
        <title>Vagococcus silagei sp. nov. isolated from brewer's grain.</title>
        <authorList>
            <person name="Guu J.-R."/>
        </authorList>
    </citation>
    <scope>NUCLEOTIDE SEQUENCE [LARGE SCALE GENOMIC DNA]</scope>
    <source>
        <strain evidence="2 3">2B-2</strain>
    </source>
</reference>
<evidence type="ECO:0000256" key="1">
    <source>
        <dbReference type="SAM" id="Phobius"/>
    </source>
</evidence>
<evidence type="ECO:0008006" key="4">
    <source>
        <dbReference type="Google" id="ProtNLM"/>
    </source>
</evidence>
<feature type="transmembrane region" description="Helical" evidence="1">
    <location>
        <begin position="243"/>
        <end position="264"/>
    </location>
</feature>
<comment type="caution">
    <text evidence="2">The sequence shown here is derived from an EMBL/GenBank/DDBJ whole genome shotgun (WGS) entry which is preliminary data.</text>
</comment>
<feature type="transmembrane region" description="Helical" evidence="1">
    <location>
        <begin position="217"/>
        <end position="236"/>
    </location>
</feature>